<dbReference type="PANTHER" id="PTHR14911:SF13">
    <property type="entry name" value="TRNA (GUANINE(6)-N2)-METHYLTRANSFERASE THUMP3"/>
    <property type="match status" value="1"/>
</dbReference>
<dbReference type="Proteomes" id="UP000291116">
    <property type="component" value="Unassembled WGS sequence"/>
</dbReference>
<organism evidence="4 5">
    <name type="scientific">Pseudo-nitzschia multistriata</name>
    <dbReference type="NCBI Taxonomy" id="183589"/>
    <lineage>
        <taxon>Eukaryota</taxon>
        <taxon>Sar</taxon>
        <taxon>Stramenopiles</taxon>
        <taxon>Ochrophyta</taxon>
        <taxon>Bacillariophyta</taxon>
        <taxon>Bacillariophyceae</taxon>
        <taxon>Bacillariophycidae</taxon>
        <taxon>Bacillariales</taxon>
        <taxon>Bacillariaceae</taxon>
        <taxon>Pseudo-nitzschia</taxon>
    </lineage>
</organism>
<keyword evidence="2" id="KW-0732">Signal</keyword>
<dbReference type="AlphaFoldDB" id="A0A448ZQW7"/>
<evidence type="ECO:0000313" key="4">
    <source>
        <dbReference type="EMBL" id="VEU44442.1"/>
    </source>
</evidence>
<dbReference type="OrthoDB" id="47730at2759"/>
<evidence type="ECO:0000256" key="2">
    <source>
        <dbReference type="SAM" id="SignalP"/>
    </source>
</evidence>
<dbReference type="Gene3D" id="3.40.50.150">
    <property type="entry name" value="Vaccinia Virus protein VP39"/>
    <property type="match status" value="1"/>
</dbReference>
<accession>A0A448ZQW7</accession>
<gene>
    <name evidence="4" type="ORF">PSNMU_V1.4_AUG-EV-PASAV3_0115980</name>
</gene>
<feature type="domain" description="Ribosomal RNA large subunit methyltransferase K/L-like methyltransferase" evidence="3">
    <location>
        <begin position="393"/>
        <end position="503"/>
    </location>
</feature>
<dbReference type="GO" id="GO:0030488">
    <property type="term" value="P:tRNA methylation"/>
    <property type="evidence" value="ECO:0007669"/>
    <property type="project" value="TreeGrafter"/>
</dbReference>
<feature type="region of interest" description="Disordered" evidence="1">
    <location>
        <begin position="240"/>
        <end position="265"/>
    </location>
</feature>
<dbReference type="InterPro" id="IPR000241">
    <property type="entry name" value="RlmKL-like_Mtase"/>
</dbReference>
<evidence type="ECO:0000256" key="1">
    <source>
        <dbReference type="SAM" id="MobiDB-lite"/>
    </source>
</evidence>
<feature type="chain" id="PRO_5019135832" description="Ribosomal RNA large subunit methyltransferase K/L-like methyltransferase domain-containing protein" evidence="2">
    <location>
        <begin position="26"/>
        <end position="651"/>
    </location>
</feature>
<feature type="compositionally biased region" description="Basic and acidic residues" evidence="1">
    <location>
        <begin position="241"/>
        <end position="250"/>
    </location>
</feature>
<evidence type="ECO:0000313" key="5">
    <source>
        <dbReference type="Proteomes" id="UP000291116"/>
    </source>
</evidence>
<dbReference type="InterPro" id="IPR029063">
    <property type="entry name" value="SAM-dependent_MTases_sf"/>
</dbReference>
<name>A0A448ZQW7_9STRA</name>
<proteinExistence type="predicted"/>
<reference evidence="4 5" key="1">
    <citation type="submission" date="2019-01" db="EMBL/GenBank/DDBJ databases">
        <authorList>
            <person name="Ferrante I. M."/>
        </authorList>
    </citation>
    <scope>NUCLEOTIDE SEQUENCE [LARGE SCALE GENOMIC DNA]</scope>
    <source>
        <strain evidence="4 5">B856</strain>
    </source>
</reference>
<dbReference type="GO" id="GO:0016423">
    <property type="term" value="F:tRNA (guanine) methyltransferase activity"/>
    <property type="evidence" value="ECO:0007669"/>
    <property type="project" value="TreeGrafter"/>
</dbReference>
<dbReference type="Pfam" id="PF01170">
    <property type="entry name" value="UPF0020"/>
    <property type="match status" value="1"/>
</dbReference>
<dbReference type="GO" id="GO:0043527">
    <property type="term" value="C:tRNA methyltransferase complex"/>
    <property type="evidence" value="ECO:0007669"/>
    <property type="project" value="UniProtKB-ARBA"/>
</dbReference>
<dbReference type="EMBL" id="CAACVS010000647">
    <property type="protein sequence ID" value="VEU44442.1"/>
    <property type="molecule type" value="Genomic_DNA"/>
</dbReference>
<protein>
    <recommendedName>
        <fullName evidence="3">Ribosomal RNA large subunit methyltransferase K/L-like methyltransferase domain-containing protein</fullName>
    </recommendedName>
</protein>
<dbReference type="PANTHER" id="PTHR14911">
    <property type="entry name" value="THUMP DOMAIN-CONTAINING"/>
    <property type="match status" value="1"/>
</dbReference>
<dbReference type="SUPFAM" id="SSF53335">
    <property type="entry name" value="S-adenosyl-L-methionine-dependent methyltransferases"/>
    <property type="match status" value="1"/>
</dbReference>
<evidence type="ECO:0000259" key="3">
    <source>
        <dbReference type="Pfam" id="PF01170"/>
    </source>
</evidence>
<sequence length="651" mass="72149">MPTFSSRSWRWNCSCFVAWAVATVALPVQTRQSSIACCRGDKLRATTRRNSNIYADADSTLDVNLNFDNLLAFSIVPASTNPSNKFTKSFLEKAVHRLPSDPHTLVPTIDVRLLEANNGGRLSFRVPIPSQGTNDRILDDYCDGNRNDTTEEDSSTAVANQSVSFSEWNRWLSPYGMKSLRLVICECRVATDPGHTDASDESSSTAWTSEERIWSALEANLPSQLPWEIYESFGNTVPEHTATRQTKDGNDISEEAPSHQKNPQIHPTRFDVTCRRWSTFRCLSKDEFSSTRTKATLRKLLLRKYGCLEQPRDPESAAAHASGSNRPLQDCDFHLLMYGADNTLRLEWTMLAPPTTKKFSNEDYLPKPGCKRVEAWMLMRDLRDGVLARAASCNKNEEVIVLDPLCGKATFLVEAATTWGIENSTPMNGANTNDDRASVSFIGVDASSQQLEDAAENVEAVAEALGGDCTIELRQGDSRDLSRLGFGDGSVAAIATCPPFGRQFFSLGDDAAERRAASDGGATKRTNEALQASYRDWLREWTRVLDPHHGRIALLVDVDHQAEALAAIRATGSLRVRVLREPFRLGRLKATVIVADADPNNKADDGGCNSSGVLKRFPWEGTAKEARAEWSRLRTESLQELVPYTNTLRNC</sequence>
<feature type="signal peptide" evidence="2">
    <location>
        <begin position="1"/>
        <end position="25"/>
    </location>
</feature>
<keyword evidence="5" id="KW-1185">Reference proteome</keyword>